<dbReference type="Proteomes" id="UP000074294">
    <property type="component" value="Unassembled WGS sequence"/>
</dbReference>
<dbReference type="InterPro" id="IPR009019">
    <property type="entry name" value="KH_sf_prok-type"/>
</dbReference>
<dbReference type="GO" id="GO:0003723">
    <property type="term" value="F:RNA binding"/>
    <property type="evidence" value="ECO:0007669"/>
    <property type="project" value="InterPro"/>
</dbReference>
<accession>A0A147JWW8</accession>
<dbReference type="AlphaFoldDB" id="A0A147JWW8"/>
<keyword evidence="1" id="KW-0251">Elongation factor</keyword>
<sequence length="63" mass="6835">MDQSLVEKLKTMLGVRVERVEQQGEQLLVYVPKGQAAKAIGSGGSVVRSAELVLNKKLAIKEL</sequence>
<reference evidence="1 2" key="1">
    <citation type="journal article" date="2016" name="Nat. Microbiol.">
        <title>Genomic inference of the metabolism of cosmopolitan subsurface Archaea, Hadesarchaea.</title>
        <authorList>
            <person name="Baker B.J."/>
            <person name="Saw J.H."/>
            <person name="Lind A.E."/>
            <person name="Lazar C.S."/>
            <person name="Hinrichs K.-U."/>
            <person name="Teske A.P."/>
            <person name="Ettema T.J."/>
        </authorList>
    </citation>
    <scope>NUCLEOTIDE SEQUENCE [LARGE SCALE GENOMIC DNA]</scope>
</reference>
<dbReference type="SUPFAM" id="SSF54814">
    <property type="entry name" value="Prokaryotic type KH domain (KH-domain type II)"/>
    <property type="match status" value="1"/>
</dbReference>
<organism evidence="1 2">
    <name type="scientific">Hadarchaeum yellowstonense</name>
    <dbReference type="NCBI Taxonomy" id="1776334"/>
    <lineage>
        <taxon>Archaea</taxon>
        <taxon>Methanobacteriati</taxon>
        <taxon>Candidatus Hadarchaeota</taxon>
        <taxon>Candidatus Hadarchaeia</taxon>
        <taxon>Candidatus Hadarchaeales</taxon>
        <taxon>Candidatus Hadarchaeaceae</taxon>
        <taxon>Candidatus Hadarchaeum</taxon>
    </lineage>
</organism>
<dbReference type="STRING" id="1776334.APZ16_06330"/>
<dbReference type="GO" id="GO:0003746">
    <property type="term" value="F:translation elongation factor activity"/>
    <property type="evidence" value="ECO:0007669"/>
    <property type="project" value="UniProtKB-KW"/>
</dbReference>
<protein>
    <submittedName>
        <fullName evidence="1">Transcription elongation factor NusA</fullName>
    </submittedName>
</protein>
<dbReference type="InterPro" id="IPR015946">
    <property type="entry name" value="KH_dom-like_a/b"/>
</dbReference>
<keyword evidence="1" id="KW-0648">Protein biosynthesis</keyword>
<dbReference type="Gene3D" id="3.30.300.20">
    <property type="match status" value="1"/>
</dbReference>
<dbReference type="EMBL" id="LQMQ01000030">
    <property type="protein sequence ID" value="KUO40973.1"/>
    <property type="molecule type" value="Genomic_DNA"/>
</dbReference>
<proteinExistence type="predicted"/>
<comment type="caution">
    <text evidence="1">The sequence shown here is derived from an EMBL/GenBank/DDBJ whole genome shotgun (WGS) entry which is preliminary data.</text>
</comment>
<name>A0A147JWW8_HADYE</name>
<evidence type="ECO:0000313" key="1">
    <source>
        <dbReference type="EMBL" id="KUO40973.1"/>
    </source>
</evidence>
<gene>
    <name evidence="1" type="ORF">APZ16_06330</name>
</gene>
<evidence type="ECO:0000313" key="2">
    <source>
        <dbReference type="Proteomes" id="UP000074294"/>
    </source>
</evidence>